<dbReference type="SUPFAM" id="SSF47781">
    <property type="entry name" value="RuvA domain 2-like"/>
    <property type="match status" value="1"/>
</dbReference>
<evidence type="ECO:0000256" key="1">
    <source>
        <dbReference type="ARBA" id="ARBA00022490"/>
    </source>
</evidence>
<feature type="domain" description="GIY-YIG" evidence="10">
    <location>
        <begin position="22"/>
        <end position="99"/>
    </location>
</feature>
<evidence type="ECO:0000259" key="10">
    <source>
        <dbReference type="PROSITE" id="PS50164"/>
    </source>
</evidence>
<sequence length="659" mass="73968">MEHDKFSENYKNLKNQVKDAPLEAGVYIMRDDENRIIYVGKARILRNRLHSYFSGVKDIKTRTLLRHARSIETIIVSNEYEALLLENTLIKQHSPKYNINLKDGKTYPVIRITNEPFPKVFRTRHIVEDGSQYFGPFPNIPAVDTMLDLVDKLFPLRKCRTLRKREAPCMYYHIGRCAAPCCGRISQEEYAVHVERVKLLLSGGTESLITELTDSMQKAAAELKFERAAQLRNAIQAIRELSEGSTVVDFDQEGRDYIAWAGEGVFTTYTVFSMRGGKMTGRELFRTRTAAEEDESLDTFIVSYYSPDRPPPPRIYLAAGNRDFTGISHWFSESFGYSPEILPPDERRHEAVLAMARQNAQEDLRRRLKERGAGPALDELARVLNLKTRPERIEGFDIAQLDGKHPVASLISFKNGVPDRKNYRYFKLRSVVGIVDDFASMREAVSRRYSRLIKEDKELPDLILIDGGIGQVNAAKGVLDELGMDSDIVGLAKRDEELWLPNAKEPVRLSKRSEALKVLQFVRDETHRFATSFNQRLRSKDLRFPVLESVEGIGPKRAAAIMKAFGTLEAVAAAKPLELAEQCGITEASARAVRAAAKLSLEDQEASKKGFRSGLGRSAPKDGKDGISGRSAAVGASLAAEAAADYSAAQDSECRNKKE</sequence>
<dbReference type="GO" id="GO:0006289">
    <property type="term" value="P:nucleotide-excision repair"/>
    <property type="evidence" value="ECO:0007669"/>
    <property type="project" value="UniProtKB-UniRule"/>
</dbReference>
<evidence type="ECO:0000313" key="12">
    <source>
        <dbReference type="EMBL" id="QQO09456.1"/>
    </source>
</evidence>
<evidence type="ECO:0000256" key="4">
    <source>
        <dbReference type="ARBA" id="ARBA00022881"/>
    </source>
</evidence>
<comment type="similarity">
    <text evidence="7">Belongs to the UvrC family.</text>
</comment>
<dbReference type="EMBL" id="CP067089">
    <property type="protein sequence ID" value="QQO09456.1"/>
    <property type="molecule type" value="Genomic_DNA"/>
</dbReference>
<dbReference type="PANTHER" id="PTHR30562:SF1">
    <property type="entry name" value="UVRABC SYSTEM PROTEIN C"/>
    <property type="match status" value="1"/>
</dbReference>
<evidence type="ECO:0000313" key="13">
    <source>
        <dbReference type="Proteomes" id="UP000595917"/>
    </source>
</evidence>
<keyword evidence="3 7" id="KW-0228">DNA excision</keyword>
<keyword evidence="2 7" id="KW-0227">DNA damage</keyword>
<dbReference type="Gene3D" id="3.40.1440.10">
    <property type="entry name" value="GIY-YIG endonuclease"/>
    <property type="match status" value="1"/>
</dbReference>
<dbReference type="Proteomes" id="UP000595917">
    <property type="component" value="Chromosome"/>
</dbReference>
<dbReference type="Pfam" id="PF22920">
    <property type="entry name" value="UvrC_RNaseH"/>
    <property type="match status" value="1"/>
</dbReference>
<dbReference type="Pfam" id="PF01541">
    <property type="entry name" value="GIY-YIG"/>
    <property type="match status" value="1"/>
</dbReference>
<dbReference type="CDD" id="cd10434">
    <property type="entry name" value="GIY-YIG_UvrC_Cho"/>
    <property type="match status" value="1"/>
</dbReference>
<organism evidence="12 13">
    <name type="scientific">Breznakiella homolactica</name>
    <dbReference type="NCBI Taxonomy" id="2798577"/>
    <lineage>
        <taxon>Bacteria</taxon>
        <taxon>Pseudomonadati</taxon>
        <taxon>Spirochaetota</taxon>
        <taxon>Spirochaetia</taxon>
        <taxon>Spirochaetales</taxon>
        <taxon>Breznakiellaceae</taxon>
        <taxon>Breznakiella</taxon>
    </lineage>
</organism>
<dbReference type="AlphaFoldDB" id="A0A7T8BAK5"/>
<dbReference type="Pfam" id="PF02151">
    <property type="entry name" value="UVR"/>
    <property type="match status" value="1"/>
</dbReference>
<dbReference type="HAMAP" id="MF_00203">
    <property type="entry name" value="UvrC"/>
    <property type="match status" value="1"/>
</dbReference>
<evidence type="ECO:0000259" key="11">
    <source>
        <dbReference type="PROSITE" id="PS50165"/>
    </source>
</evidence>
<dbReference type="InterPro" id="IPR000305">
    <property type="entry name" value="GIY-YIG_endonuc"/>
</dbReference>
<protein>
    <recommendedName>
        <fullName evidence="7">UvrABC system protein C</fullName>
        <shortName evidence="7">Protein UvrC</shortName>
    </recommendedName>
    <alternativeName>
        <fullName evidence="7">Excinuclease ABC subunit C</fullName>
    </alternativeName>
</protein>
<evidence type="ECO:0000256" key="8">
    <source>
        <dbReference type="SAM" id="MobiDB-lite"/>
    </source>
</evidence>
<dbReference type="GO" id="GO:0009380">
    <property type="term" value="C:excinuclease repair complex"/>
    <property type="evidence" value="ECO:0007669"/>
    <property type="project" value="InterPro"/>
</dbReference>
<dbReference type="RefSeq" id="WP_215626759.1">
    <property type="nucleotide sequence ID" value="NZ_CP067089.2"/>
</dbReference>
<dbReference type="GO" id="GO:0009432">
    <property type="term" value="P:SOS response"/>
    <property type="evidence" value="ECO:0007669"/>
    <property type="project" value="UniProtKB-UniRule"/>
</dbReference>
<dbReference type="Pfam" id="PF14520">
    <property type="entry name" value="HHH_5"/>
    <property type="match status" value="1"/>
</dbReference>
<accession>A0A7T8BAK5</accession>
<dbReference type="GO" id="GO:0005737">
    <property type="term" value="C:cytoplasm"/>
    <property type="evidence" value="ECO:0007669"/>
    <property type="project" value="UniProtKB-SubCell"/>
</dbReference>
<dbReference type="InterPro" id="IPR004791">
    <property type="entry name" value="UvrC"/>
</dbReference>
<evidence type="ECO:0000259" key="9">
    <source>
        <dbReference type="PROSITE" id="PS50151"/>
    </source>
</evidence>
<dbReference type="FunFam" id="3.40.1440.10:FF:000001">
    <property type="entry name" value="UvrABC system protein C"/>
    <property type="match status" value="1"/>
</dbReference>
<keyword evidence="6 7" id="KW-0742">SOS response</keyword>
<keyword evidence="5 7" id="KW-0234">DNA repair</keyword>
<dbReference type="SUPFAM" id="SSF82771">
    <property type="entry name" value="GIY-YIG endonuclease"/>
    <property type="match status" value="1"/>
</dbReference>
<dbReference type="GO" id="GO:0009381">
    <property type="term" value="F:excinuclease ABC activity"/>
    <property type="evidence" value="ECO:0007669"/>
    <property type="project" value="UniProtKB-UniRule"/>
</dbReference>
<dbReference type="PROSITE" id="PS50151">
    <property type="entry name" value="UVR"/>
    <property type="match status" value="1"/>
</dbReference>
<dbReference type="InterPro" id="IPR036876">
    <property type="entry name" value="UVR_dom_sf"/>
</dbReference>
<reference evidence="12" key="1">
    <citation type="submission" date="2021-01" db="EMBL/GenBank/DDBJ databases">
        <title>Description of Breznakiella homolactica.</title>
        <authorList>
            <person name="Song Y."/>
            <person name="Brune A."/>
        </authorList>
    </citation>
    <scope>NUCLEOTIDE SEQUENCE</scope>
    <source>
        <strain evidence="12">RmG30</strain>
    </source>
</reference>
<evidence type="ECO:0000256" key="6">
    <source>
        <dbReference type="ARBA" id="ARBA00023236"/>
    </source>
</evidence>
<dbReference type="InterPro" id="IPR047296">
    <property type="entry name" value="GIY-YIG_UvrC_Cho"/>
</dbReference>
<feature type="domain" description="UvrC family homology region profile" evidence="11">
    <location>
        <begin position="257"/>
        <end position="479"/>
    </location>
</feature>
<dbReference type="InterPro" id="IPR038476">
    <property type="entry name" value="UvrC_RNase_H_dom_sf"/>
</dbReference>
<keyword evidence="1 7" id="KW-0963">Cytoplasm</keyword>
<proteinExistence type="inferred from homology"/>
<dbReference type="PROSITE" id="PS50164">
    <property type="entry name" value="GIY_YIG"/>
    <property type="match status" value="1"/>
</dbReference>
<dbReference type="Gene3D" id="3.30.420.340">
    <property type="entry name" value="UvrC, RNAse H endonuclease domain"/>
    <property type="match status" value="1"/>
</dbReference>
<dbReference type="Pfam" id="PF08459">
    <property type="entry name" value="UvrC_RNaseH_dom"/>
    <property type="match status" value="1"/>
</dbReference>
<comment type="subcellular location">
    <subcellularLocation>
        <location evidence="7">Cytoplasm</location>
    </subcellularLocation>
</comment>
<comment type="subunit">
    <text evidence="7">Interacts with UvrB in an incision complex.</text>
</comment>
<evidence type="ECO:0000256" key="7">
    <source>
        <dbReference type="HAMAP-Rule" id="MF_00203"/>
    </source>
</evidence>
<gene>
    <name evidence="7 12" type="primary">uvrC</name>
    <name evidence="12" type="ORF">JFL75_00600</name>
</gene>
<keyword evidence="4 7" id="KW-0267">Excision nuclease</keyword>
<dbReference type="PROSITE" id="PS50165">
    <property type="entry name" value="UVRC"/>
    <property type="match status" value="1"/>
</dbReference>
<name>A0A7T8BAK5_9SPIR</name>
<dbReference type="InterPro" id="IPR001162">
    <property type="entry name" value="UvrC_RNase_H_dom"/>
</dbReference>
<keyword evidence="13" id="KW-1185">Reference proteome</keyword>
<evidence type="ECO:0000256" key="2">
    <source>
        <dbReference type="ARBA" id="ARBA00022763"/>
    </source>
</evidence>
<dbReference type="InterPro" id="IPR010994">
    <property type="entry name" value="RuvA_2-like"/>
</dbReference>
<dbReference type="InterPro" id="IPR001943">
    <property type="entry name" value="UVR_dom"/>
</dbReference>
<evidence type="ECO:0000256" key="5">
    <source>
        <dbReference type="ARBA" id="ARBA00023204"/>
    </source>
</evidence>
<feature type="domain" description="UVR" evidence="9">
    <location>
        <begin position="206"/>
        <end position="241"/>
    </location>
</feature>
<dbReference type="Gene3D" id="4.10.860.10">
    <property type="entry name" value="UVR domain"/>
    <property type="match status" value="1"/>
</dbReference>
<dbReference type="InterPro" id="IPR035901">
    <property type="entry name" value="GIY-YIG_endonuc_sf"/>
</dbReference>
<dbReference type="GO" id="GO:0003677">
    <property type="term" value="F:DNA binding"/>
    <property type="evidence" value="ECO:0007669"/>
    <property type="project" value="UniProtKB-UniRule"/>
</dbReference>
<dbReference type="SUPFAM" id="SSF46600">
    <property type="entry name" value="C-terminal UvrC-binding domain of UvrB"/>
    <property type="match status" value="1"/>
</dbReference>
<evidence type="ECO:0000256" key="3">
    <source>
        <dbReference type="ARBA" id="ARBA00022769"/>
    </source>
</evidence>
<dbReference type="Gene3D" id="1.10.150.20">
    <property type="entry name" value="5' to 3' exonuclease, C-terminal subdomain"/>
    <property type="match status" value="1"/>
</dbReference>
<dbReference type="KEGG" id="bhc:JFL75_00600"/>
<dbReference type="SMART" id="SM00465">
    <property type="entry name" value="GIYc"/>
    <property type="match status" value="1"/>
</dbReference>
<comment type="function">
    <text evidence="7">The UvrABC repair system catalyzes the recognition and processing of DNA lesions. UvrC both incises the 5' and 3' sides of the lesion. The N-terminal half is responsible for the 3' incision and the C-terminal half is responsible for the 5' incision.</text>
</comment>
<dbReference type="InterPro" id="IPR050066">
    <property type="entry name" value="UvrABC_protein_C"/>
</dbReference>
<dbReference type="PANTHER" id="PTHR30562">
    <property type="entry name" value="UVRC/OXIDOREDUCTASE"/>
    <property type="match status" value="1"/>
</dbReference>
<feature type="region of interest" description="Disordered" evidence="8">
    <location>
        <begin position="609"/>
        <end position="628"/>
    </location>
</feature>
<dbReference type="NCBIfam" id="TIGR00194">
    <property type="entry name" value="uvrC"/>
    <property type="match status" value="1"/>
</dbReference>